<evidence type="ECO:0000313" key="3">
    <source>
        <dbReference type="Proteomes" id="UP000001811"/>
    </source>
</evidence>
<feature type="region of interest" description="Disordered" evidence="1">
    <location>
        <begin position="550"/>
        <end position="618"/>
    </location>
</feature>
<feature type="compositionally biased region" description="Basic and acidic residues" evidence="1">
    <location>
        <begin position="307"/>
        <end position="321"/>
    </location>
</feature>
<dbReference type="GeneID" id="100357853"/>
<organism evidence="2 3">
    <name type="scientific">Oryctolagus cuniculus</name>
    <name type="common">Rabbit</name>
    <dbReference type="NCBI Taxonomy" id="9986"/>
    <lineage>
        <taxon>Eukaryota</taxon>
        <taxon>Metazoa</taxon>
        <taxon>Chordata</taxon>
        <taxon>Craniata</taxon>
        <taxon>Vertebrata</taxon>
        <taxon>Euteleostomi</taxon>
        <taxon>Mammalia</taxon>
        <taxon>Eutheria</taxon>
        <taxon>Euarchontoglires</taxon>
        <taxon>Glires</taxon>
        <taxon>Lagomorpha</taxon>
        <taxon>Leporidae</taxon>
        <taxon>Oryctolagus</taxon>
    </lineage>
</organism>
<feature type="compositionally biased region" description="Low complexity" evidence="1">
    <location>
        <begin position="214"/>
        <end position="226"/>
    </location>
</feature>
<dbReference type="OrthoDB" id="200110at2759"/>
<dbReference type="AlphaFoldDB" id="G1T7A6"/>
<evidence type="ECO:0000313" key="2">
    <source>
        <dbReference type="Ensembl" id="ENSOCUP00000012363.2"/>
    </source>
</evidence>
<dbReference type="Bgee" id="ENSOCUG00000014381">
    <property type="expression patterns" value="Expressed in testis and 3 other cell types or tissues"/>
</dbReference>
<reference evidence="2 3" key="1">
    <citation type="journal article" date="2011" name="Nature">
        <title>A high-resolution map of human evolutionary constraint using 29 mammals.</title>
        <authorList>
            <person name="Lindblad-Toh K."/>
            <person name="Garber M."/>
            <person name="Zuk O."/>
            <person name="Lin M.F."/>
            <person name="Parker B.J."/>
            <person name="Washietl S."/>
            <person name="Kheradpour P."/>
            <person name="Ernst J."/>
            <person name="Jordan G."/>
            <person name="Mauceli E."/>
            <person name="Ward L.D."/>
            <person name="Lowe C.B."/>
            <person name="Holloway A.K."/>
            <person name="Clamp M."/>
            <person name="Gnerre S."/>
            <person name="Alfoldi J."/>
            <person name="Beal K."/>
            <person name="Chang J."/>
            <person name="Clawson H."/>
            <person name="Cuff J."/>
            <person name="Di Palma F."/>
            <person name="Fitzgerald S."/>
            <person name="Flicek P."/>
            <person name="Guttman M."/>
            <person name="Hubisz M.J."/>
            <person name="Jaffe D.B."/>
            <person name="Jungreis I."/>
            <person name="Kent W.J."/>
            <person name="Kostka D."/>
            <person name="Lara M."/>
            <person name="Martins A.L."/>
            <person name="Massingham T."/>
            <person name="Moltke I."/>
            <person name="Raney B.J."/>
            <person name="Rasmussen M.D."/>
            <person name="Robinson J."/>
            <person name="Stark A."/>
            <person name="Vilella A.J."/>
            <person name="Wen J."/>
            <person name="Xie X."/>
            <person name="Zody M.C."/>
            <person name="Baldwin J."/>
            <person name="Bloom T."/>
            <person name="Chin C.W."/>
            <person name="Heiman D."/>
            <person name="Nicol R."/>
            <person name="Nusbaum C."/>
            <person name="Young S."/>
            <person name="Wilkinson J."/>
            <person name="Worley K.C."/>
            <person name="Kovar C.L."/>
            <person name="Muzny D.M."/>
            <person name="Gibbs R.A."/>
            <person name="Cree A."/>
            <person name="Dihn H.H."/>
            <person name="Fowler G."/>
            <person name="Jhangiani S."/>
            <person name="Joshi V."/>
            <person name="Lee S."/>
            <person name="Lewis L.R."/>
            <person name="Nazareth L.V."/>
            <person name="Okwuonu G."/>
            <person name="Santibanez J."/>
            <person name="Warren W.C."/>
            <person name="Mardis E.R."/>
            <person name="Weinstock G.M."/>
            <person name="Wilson R.K."/>
            <person name="Delehaunty K."/>
            <person name="Dooling D."/>
            <person name="Fronik C."/>
            <person name="Fulton L."/>
            <person name="Fulton B."/>
            <person name="Graves T."/>
            <person name="Minx P."/>
            <person name="Sodergren E."/>
            <person name="Birney E."/>
            <person name="Margulies E.H."/>
            <person name="Herrero J."/>
            <person name="Green E.D."/>
            <person name="Haussler D."/>
            <person name="Siepel A."/>
            <person name="Goldman N."/>
            <person name="Pollard K.S."/>
            <person name="Pedersen J.S."/>
            <person name="Lander E.S."/>
            <person name="Kellis M."/>
        </authorList>
    </citation>
    <scope>NUCLEOTIDE SEQUENCE [LARGE SCALE GENOMIC DNA]</scope>
    <source>
        <strain evidence="2 3">Thorbecke inbred</strain>
    </source>
</reference>
<dbReference type="STRING" id="9986.ENSOCUP00000012363"/>
<dbReference type="InterPro" id="IPR029090">
    <property type="entry name" value="DUF4659"/>
</dbReference>
<dbReference type="GeneTree" id="ENSGT00740000115684"/>
<dbReference type="HOGENOM" id="CLU_029998_0_0_1"/>
<reference evidence="2" key="3">
    <citation type="submission" date="2025-09" db="UniProtKB">
        <authorList>
            <consortium name="Ensembl"/>
        </authorList>
    </citation>
    <scope>IDENTIFICATION</scope>
    <source>
        <strain evidence="2">Thorbecke</strain>
    </source>
</reference>
<evidence type="ECO:0000256" key="1">
    <source>
        <dbReference type="SAM" id="MobiDB-lite"/>
    </source>
</evidence>
<name>G1T7A6_RABIT</name>
<proteinExistence type="predicted"/>
<dbReference type="Pfam" id="PF15558">
    <property type="entry name" value="DUF4659"/>
    <property type="match status" value="1"/>
</dbReference>
<feature type="compositionally biased region" description="Basic and acidic residues" evidence="1">
    <location>
        <begin position="204"/>
        <end position="213"/>
    </location>
</feature>
<protein>
    <submittedName>
        <fullName evidence="2">Coiled-coil domain containing 185</fullName>
    </submittedName>
</protein>
<feature type="compositionally biased region" description="Basic and acidic residues" evidence="1">
    <location>
        <begin position="590"/>
        <end position="604"/>
    </location>
</feature>
<dbReference type="KEGG" id="ocu:100357853"/>
<keyword evidence="3" id="KW-1185">Reference proteome</keyword>
<dbReference type="OMA" id="WAVPVCR"/>
<feature type="compositionally biased region" description="Basic and acidic residues" evidence="1">
    <location>
        <begin position="393"/>
        <end position="411"/>
    </location>
</feature>
<dbReference type="PaxDb" id="9986-ENSOCUP00000012363"/>
<dbReference type="EMBL" id="AAGW02025824">
    <property type="status" value="NOT_ANNOTATED_CDS"/>
    <property type="molecule type" value="Genomic_DNA"/>
</dbReference>
<dbReference type="PANTHER" id="PTHR33663">
    <property type="entry name" value="COILED-COIL DOMAIN-CONTAINING PROTEIN 177"/>
    <property type="match status" value="1"/>
</dbReference>
<dbReference type="eggNOG" id="ENOG502RZUY">
    <property type="taxonomic scope" value="Eukaryota"/>
</dbReference>
<dbReference type="PANTHER" id="PTHR33663:SF3">
    <property type="entry name" value="COILED-COIL DOMAIN-CONTAINING PROTEIN 185"/>
    <property type="match status" value="1"/>
</dbReference>
<feature type="compositionally biased region" description="Basic and acidic residues" evidence="1">
    <location>
        <begin position="550"/>
        <end position="570"/>
    </location>
</feature>
<feature type="compositionally biased region" description="Basic and acidic residues" evidence="1">
    <location>
        <begin position="104"/>
        <end position="115"/>
    </location>
</feature>
<dbReference type="RefSeq" id="XP_002717431.1">
    <property type="nucleotide sequence ID" value="XM_002717385.5"/>
</dbReference>
<reference evidence="2" key="2">
    <citation type="submission" date="2025-08" db="UniProtKB">
        <authorList>
            <consortium name="Ensembl"/>
        </authorList>
    </citation>
    <scope>IDENTIFICATION</scope>
    <source>
        <strain evidence="2">Thorbecke</strain>
    </source>
</reference>
<feature type="region of interest" description="Disordered" evidence="1">
    <location>
        <begin position="301"/>
        <end position="414"/>
    </location>
</feature>
<dbReference type="FunCoup" id="G1T7A6">
    <property type="interactions" value="5"/>
</dbReference>
<feature type="compositionally biased region" description="Low complexity" evidence="1">
    <location>
        <begin position="38"/>
        <end position="49"/>
    </location>
</feature>
<accession>G1T7A6</accession>
<sequence length="618" mass="70142">MAGFSNFTSPPYRDLWEPRPPRGGRASPARLGGPGPGAEPALDSWAKTAGAEREAAAPWLHRSSSPSARTRGRAYCASPRESRSLTDVAPRPLDRARMHPPRSRRLEEAWSETRSKSSAAWPQPSPLQPQQSQPFPRYTPAQGDSPPPYPEGAYTLASVAPSGDQWAAGVCGHEGLWSSSPVPTEKSFAPSQEFGTHSACVRPQKRDSSERVESAGSPGSQPSASSRDTQNQHSQALTSTLQEAVMSSRDQKIVALVLTRLKKAQRMRELQQQAAVAWEELKLSDQKVQVTLERERQLLLQRSQEQWQEKEPRKTRPGREPHGRRRSSPGKNAPPAESRWRAPPEDQENQRQEKPDGARALAEQRKQSQVQRLREQERQAQRLREQSGLQLQRRLEEASHKRHLHAAEGQKKVQQTNLSSLVNYQARKVLLDCQVKAEELLRKLSLEQSCQRSQEVQQCLIKERYRELREKARKEAEQLQQVRWRAGEAEEQTKARKRVLVELADQKIRQARSHAHRTARDKAQHLRELNALREKNHLVLKLRAEKEEKSHVEGIKEAIKKKEQRMEQISRGKQLASQDFPKGSGAPRGSDSRELQDSRFDRLAPEAQLRVGSQRGRY</sequence>
<dbReference type="InParanoid" id="G1T7A6"/>
<feature type="compositionally biased region" description="Polar residues" evidence="1">
    <location>
        <begin position="227"/>
        <end position="242"/>
    </location>
</feature>
<feature type="region of interest" description="Disordered" evidence="1">
    <location>
        <begin position="1"/>
        <end position="249"/>
    </location>
</feature>
<gene>
    <name evidence="2" type="primary">CCDC185</name>
</gene>
<dbReference type="Proteomes" id="UP000001811">
    <property type="component" value="Chromosome 16"/>
</dbReference>
<feature type="compositionally biased region" description="Basic and acidic residues" evidence="1">
    <location>
        <begin position="338"/>
        <end position="385"/>
    </location>
</feature>
<dbReference type="CTD" id="164127"/>
<dbReference type="Ensembl" id="ENSOCUT00000014378.2">
    <property type="protein sequence ID" value="ENSOCUP00000012363.2"/>
    <property type="gene ID" value="ENSOCUG00000014381.2"/>
</dbReference>